<reference evidence="7 8" key="1">
    <citation type="submission" date="2019-03" db="EMBL/GenBank/DDBJ databases">
        <title>Sequencing the genomes of 1000 actinobacteria strains.</title>
        <authorList>
            <person name="Klenk H.-P."/>
        </authorList>
    </citation>
    <scope>NUCLEOTIDE SEQUENCE [LARGE SCALE GENOMIC DNA]</scope>
    <source>
        <strain evidence="7 8">DSM 18936</strain>
    </source>
</reference>
<dbReference type="GO" id="GO:0043190">
    <property type="term" value="C:ATP-binding cassette (ABC) transporter complex"/>
    <property type="evidence" value="ECO:0007669"/>
    <property type="project" value="InterPro"/>
</dbReference>
<dbReference type="RefSeq" id="WP_133870800.1">
    <property type="nucleotide sequence ID" value="NZ_SOAU01000001.1"/>
</dbReference>
<comment type="caution">
    <text evidence="7">The sequence shown here is derived from an EMBL/GenBank/DDBJ whole genome shotgun (WGS) entry which is preliminary data.</text>
</comment>
<dbReference type="GO" id="GO:0140359">
    <property type="term" value="F:ABC-type transporter activity"/>
    <property type="evidence" value="ECO:0007669"/>
    <property type="project" value="InterPro"/>
</dbReference>
<evidence type="ECO:0000256" key="5">
    <source>
        <dbReference type="RuleBase" id="RU361157"/>
    </source>
</evidence>
<sequence>MSTPASIRAWEAHVTLYRSVWKSNVMGSFVQPLLYLLGMGLGVGALVDDGNQNETLLDGLTYFQFLAPALLATTAMMIASNEALWPVLGGFKWWKKFHSEAATPLTPNEIAGGVALWQITKSFIAVFGVAAVLLIFPDTRSWGVLLAIVFGTLTGAAFAAPISAWSASRETDHSFPTINRFVIVPLFLFGGAFYPISQLPDWMETVAIATPLWHGVELCRNSVYDRLELWPTVGHIAYLVAMAAVGWLLAARSFRRRLTQ</sequence>
<dbReference type="Proteomes" id="UP000294558">
    <property type="component" value="Unassembled WGS sequence"/>
</dbReference>
<feature type="transmembrane region" description="Helical" evidence="5">
    <location>
        <begin position="67"/>
        <end position="89"/>
    </location>
</feature>
<keyword evidence="3 5" id="KW-1133">Transmembrane helix</keyword>
<dbReference type="EMBL" id="SOAU01000001">
    <property type="protein sequence ID" value="TDT18592.1"/>
    <property type="molecule type" value="Genomic_DNA"/>
</dbReference>
<dbReference type="Pfam" id="PF01061">
    <property type="entry name" value="ABC2_membrane"/>
    <property type="match status" value="1"/>
</dbReference>
<dbReference type="InterPro" id="IPR000412">
    <property type="entry name" value="ABC_2_transport"/>
</dbReference>
<dbReference type="PANTHER" id="PTHR43229:SF2">
    <property type="entry name" value="NODULATION PROTEIN J"/>
    <property type="match status" value="1"/>
</dbReference>
<feature type="transmembrane region" description="Helical" evidence="5">
    <location>
        <begin position="25"/>
        <end position="47"/>
    </location>
</feature>
<evidence type="ECO:0000313" key="8">
    <source>
        <dbReference type="Proteomes" id="UP000294558"/>
    </source>
</evidence>
<dbReference type="AlphaFoldDB" id="A0A4R7I4J2"/>
<evidence type="ECO:0000256" key="2">
    <source>
        <dbReference type="ARBA" id="ARBA00022692"/>
    </source>
</evidence>
<comment type="subcellular location">
    <subcellularLocation>
        <location evidence="5">Cell membrane</location>
        <topology evidence="5">Multi-pass membrane protein</topology>
    </subcellularLocation>
    <subcellularLocation>
        <location evidence="1">Membrane</location>
        <topology evidence="1">Multi-pass membrane protein</topology>
    </subcellularLocation>
</comment>
<keyword evidence="4 5" id="KW-0472">Membrane</keyword>
<evidence type="ECO:0000259" key="6">
    <source>
        <dbReference type="PROSITE" id="PS51012"/>
    </source>
</evidence>
<feature type="transmembrane region" description="Helical" evidence="5">
    <location>
        <begin position="110"/>
        <end position="136"/>
    </location>
</feature>
<gene>
    <name evidence="7" type="ORF">BDK89_4219</name>
</gene>
<dbReference type="PIRSF" id="PIRSF006648">
    <property type="entry name" value="DrrB"/>
    <property type="match status" value="1"/>
</dbReference>
<dbReference type="PRINTS" id="PR00164">
    <property type="entry name" value="ABC2TRNSPORT"/>
</dbReference>
<feature type="transmembrane region" description="Helical" evidence="5">
    <location>
        <begin position="229"/>
        <end position="250"/>
    </location>
</feature>
<dbReference type="InterPro" id="IPR013525">
    <property type="entry name" value="ABC2_TM"/>
</dbReference>
<dbReference type="PANTHER" id="PTHR43229">
    <property type="entry name" value="NODULATION PROTEIN J"/>
    <property type="match status" value="1"/>
</dbReference>
<accession>A0A4R7I4J2</accession>
<evidence type="ECO:0000256" key="4">
    <source>
        <dbReference type="ARBA" id="ARBA00023136"/>
    </source>
</evidence>
<protein>
    <recommendedName>
        <fullName evidence="5">Transport permease protein</fullName>
    </recommendedName>
</protein>
<dbReference type="InterPro" id="IPR051784">
    <property type="entry name" value="Nod_factor_ABC_transporter"/>
</dbReference>
<dbReference type="InterPro" id="IPR047817">
    <property type="entry name" value="ABC2_TM_bact-type"/>
</dbReference>
<dbReference type="PROSITE" id="PS51012">
    <property type="entry name" value="ABC_TM2"/>
    <property type="match status" value="1"/>
</dbReference>
<evidence type="ECO:0000256" key="3">
    <source>
        <dbReference type="ARBA" id="ARBA00022989"/>
    </source>
</evidence>
<feature type="transmembrane region" description="Helical" evidence="5">
    <location>
        <begin position="142"/>
        <end position="165"/>
    </location>
</feature>
<keyword evidence="2 5" id="KW-0812">Transmembrane</keyword>
<keyword evidence="8" id="KW-1185">Reference proteome</keyword>
<evidence type="ECO:0000256" key="1">
    <source>
        <dbReference type="ARBA" id="ARBA00004141"/>
    </source>
</evidence>
<keyword evidence="5" id="KW-0813">Transport</keyword>
<keyword evidence="5" id="KW-1003">Cell membrane</keyword>
<proteinExistence type="inferred from homology"/>
<evidence type="ECO:0000313" key="7">
    <source>
        <dbReference type="EMBL" id="TDT18592.1"/>
    </source>
</evidence>
<name>A0A4R7I4J2_9ACTN</name>
<feature type="domain" description="ABC transmembrane type-2" evidence="6">
    <location>
        <begin position="23"/>
        <end position="257"/>
    </location>
</feature>
<comment type="caution">
    <text evidence="5">Lacks conserved residue(s) required for the propagation of feature annotation.</text>
</comment>
<organism evidence="7 8">
    <name type="scientific">Ilumatobacter fluminis</name>
    <dbReference type="NCBI Taxonomy" id="467091"/>
    <lineage>
        <taxon>Bacteria</taxon>
        <taxon>Bacillati</taxon>
        <taxon>Actinomycetota</taxon>
        <taxon>Acidimicrobiia</taxon>
        <taxon>Acidimicrobiales</taxon>
        <taxon>Ilumatobacteraceae</taxon>
        <taxon>Ilumatobacter</taxon>
    </lineage>
</organism>
<comment type="similarity">
    <text evidence="5">Belongs to the ABC-2 integral membrane protein family.</text>
</comment>
<dbReference type="OrthoDB" id="9778589at2"/>